<dbReference type="AlphaFoldDB" id="A0A0E9LR96"/>
<dbReference type="EMBL" id="BAZW01000108">
    <property type="protein sequence ID" value="GAO27823.1"/>
    <property type="molecule type" value="Genomic_DNA"/>
</dbReference>
<dbReference type="RefSeq" id="WP_062128908.1">
    <property type="nucleotide sequence ID" value="NZ_BAZW01000108.1"/>
</dbReference>
<keyword evidence="3" id="KW-1185">Reference proteome</keyword>
<gene>
    <name evidence="2" type="ORF">JCM15548_14678</name>
</gene>
<accession>A0A0E9LR96</accession>
<name>A0A0E9LR96_9BACT</name>
<feature type="transmembrane region" description="Helical" evidence="1">
    <location>
        <begin position="20"/>
        <end position="40"/>
    </location>
</feature>
<sequence>MKNNKESSKKETSSKGKIFFGMALIAIYAALFHFLLWPGFKLSLDSKNWPTVKGQIESAEVLYHNGQTYRSEELWQNLGRHSDDDEWRFHVYVKYSYAVGQDEFVSDQVCLRLGNSDKIKTVYEGSNLRRAKRIAQEYAQMKTPNVFFNPDNHSMAVLKAGASLSSWALQLGLLIFLPLIGLLLIVSGIRDKNSQLKKNKGAQD</sequence>
<proteinExistence type="predicted"/>
<keyword evidence="1" id="KW-1133">Transmembrane helix</keyword>
<evidence type="ECO:0000256" key="1">
    <source>
        <dbReference type="SAM" id="Phobius"/>
    </source>
</evidence>
<evidence type="ECO:0000313" key="3">
    <source>
        <dbReference type="Proteomes" id="UP000032900"/>
    </source>
</evidence>
<protein>
    <recommendedName>
        <fullName evidence="4">DUF3592 domain-containing protein</fullName>
    </recommendedName>
</protein>
<feature type="transmembrane region" description="Helical" evidence="1">
    <location>
        <begin position="167"/>
        <end position="189"/>
    </location>
</feature>
<keyword evidence="1" id="KW-0812">Transmembrane</keyword>
<comment type="caution">
    <text evidence="2">The sequence shown here is derived from an EMBL/GenBank/DDBJ whole genome shotgun (WGS) entry which is preliminary data.</text>
</comment>
<organism evidence="2 3">
    <name type="scientific">Geofilum rubicundum JCM 15548</name>
    <dbReference type="NCBI Taxonomy" id="1236989"/>
    <lineage>
        <taxon>Bacteria</taxon>
        <taxon>Pseudomonadati</taxon>
        <taxon>Bacteroidota</taxon>
        <taxon>Bacteroidia</taxon>
        <taxon>Marinilabiliales</taxon>
        <taxon>Marinilabiliaceae</taxon>
        <taxon>Geofilum</taxon>
    </lineage>
</organism>
<reference evidence="2 3" key="1">
    <citation type="journal article" date="2015" name="Microbes Environ.">
        <title>Distribution and evolution of nitrogen fixation genes in the phylum bacteroidetes.</title>
        <authorList>
            <person name="Inoue J."/>
            <person name="Oshima K."/>
            <person name="Suda W."/>
            <person name="Sakamoto M."/>
            <person name="Iino T."/>
            <person name="Noda S."/>
            <person name="Hongoh Y."/>
            <person name="Hattori M."/>
            <person name="Ohkuma M."/>
        </authorList>
    </citation>
    <scope>NUCLEOTIDE SEQUENCE [LARGE SCALE GENOMIC DNA]</scope>
    <source>
        <strain evidence="2">JCM 15548</strain>
    </source>
</reference>
<evidence type="ECO:0008006" key="4">
    <source>
        <dbReference type="Google" id="ProtNLM"/>
    </source>
</evidence>
<evidence type="ECO:0000313" key="2">
    <source>
        <dbReference type="EMBL" id="GAO27823.1"/>
    </source>
</evidence>
<keyword evidence="1" id="KW-0472">Membrane</keyword>
<dbReference type="Proteomes" id="UP000032900">
    <property type="component" value="Unassembled WGS sequence"/>
</dbReference>